<comment type="caution">
    <text evidence="1">The sequence shown here is derived from an EMBL/GenBank/DDBJ whole genome shotgun (WGS) entry which is preliminary data.</text>
</comment>
<reference evidence="1" key="1">
    <citation type="journal article" date="2015" name="Nature">
        <title>Complex archaea that bridge the gap between prokaryotes and eukaryotes.</title>
        <authorList>
            <person name="Spang A."/>
            <person name="Saw J.H."/>
            <person name="Jorgensen S.L."/>
            <person name="Zaremba-Niedzwiedzka K."/>
            <person name="Martijn J."/>
            <person name="Lind A.E."/>
            <person name="van Eijk R."/>
            <person name="Schleper C."/>
            <person name="Guy L."/>
            <person name="Ettema T.J."/>
        </authorList>
    </citation>
    <scope>NUCLEOTIDE SEQUENCE</scope>
</reference>
<evidence type="ECO:0000313" key="1">
    <source>
        <dbReference type="EMBL" id="KKM71497.1"/>
    </source>
</evidence>
<accession>A0A0F9MQP9</accession>
<dbReference type="EMBL" id="LAZR01009623">
    <property type="protein sequence ID" value="KKM71497.1"/>
    <property type="molecule type" value="Genomic_DNA"/>
</dbReference>
<dbReference type="AlphaFoldDB" id="A0A0F9MQP9"/>
<proteinExistence type="predicted"/>
<organism evidence="1">
    <name type="scientific">marine sediment metagenome</name>
    <dbReference type="NCBI Taxonomy" id="412755"/>
    <lineage>
        <taxon>unclassified sequences</taxon>
        <taxon>metagenomes</taxon>
        <taxon>ecological metagenomes</taxon>
    </lineage>
</organism>
<protein>
    <submittedName>
        <fullName evidence="1">Uncharacterized protein</fullName>
    </submittedName>
</protein>
<sequence>MSTLLLVGAGALKAFSELKKGQIAKAQGKFTEQITIRNQQALERQRTAELEAADIESSRIARKEKIFLARQIAVAGKSGVGIAGATLSVLADAAAQFSLDRNLALRRGLIRGRELRERGKIQLAKGRFAFGLGKQAKKLSFVKAGASILGGASKSGIFD</sequence>
<gene>
    <name evidence="1" type="ORF">LCGC14_1430020</name>
</gene>
<name>A0A0F9MQP9_9ZZZZ</name>